<feature type="region of interest" description="Disordered" evidence="1">
    <location>
        <begin position="100"/>
        <end position="122"/>
    </location>
</feature>
<keyword evidence="3" id="KW-1185">Reference proteome</keyword>
<reference evidence="2" key="1">
    <citation type="submission" date="2023-07" db="EMBL/GenBank/DDBJ databases">
        <title>Black Yeasts Isolated from many extreme environments.</title>
        <authorList>
            <person name="Coleine C."/>
            <person name="Stajich J.E."/>
            <person name="Selbmann L."/>
        </authorList>
    </citation>
    <scope>NUCLEOTIDE SEQUENCE</scope>
    <source>
        <strain evidence="2">CCFEE 5485</strain>
    </source>
</reference>
<sequence>MIKGKNKIVIMTKDRLAYRSWIPYGRLVNVIKITEESELAALLEFDWWRPVDNEDLFVSYVENLIQRFEDFKEQQGHHEQINQLIAKIENALPSHAEMTQRSAGTVSTIHSDDTPSEQSVEVPMRSGALLPAVGKRFSIVKALNRAGLFLRVHPDGHSQRERSLPLGTCLV</sequence>
<dbReference type="AlphaFoldDB" id="A0AAE0TMI0"/>
<feature type="compositionally biased region" description="Polar residues" evidence="1">
    <location>
        <begin position="100"/>
        <end position="109"/>
    </location>
</feature>
<gene>
    <name evidence="2" type="ORF">LTR78_010922</name>
</gene>
<proteinExistence type="predicted"/>
<dbReference type="Proteomes" id="UP001274830">
    <property type="component" value="Unassembled WGS sequence"/>
</dbReference>
<name>A0AAE0TMI0_9PEZI</name>
<accession>A0AAE0TMI0</accession>
<evidence type="ECO:0000313" key="3">
    <source>
        <dbReference type="Proteomes" id="UP001274830"/>
    </source>
</evidence>
<evidence type="ECO:0000256" key="1">
    <source>
        <dbReference type="SAM" id="MobiDB-lite"/>
    </source>
</evidence>
<organism evidence="2 3">
    <name type="scientific">Recurvomyces mirabilis</name>
    <dbReference type="NCBI Taxonomy" id="574656"/>
    <lineage>
        <taxon>Eukaryota</taxon>
        <taxon>Fungi</taxon>
        <taxon>Dikarya</taxon>
        <taxon>Ascomycota</taxon>
        <taxon>Pezizomycotina</taxon>
        <taxon>Dothideomycetes</taxon>
        <taxon>Dothideomycetidae</taxon>
        <taxon>Mycosphaerellales</taxon>
        <taxon>Teratosphaeriaceae</taxon>
        <taxon>Recurvomyces</taxon>
    </lineage>
</organism>
<dbReference type="EMBL" id="JAUTXT010000100">
    <property type="protein sequence ID" value="KAK3669199.1"/>
    <property type="molecule type" value="Genomic_DNA"/>
</dbReference>
<protein>
    <submittedName>
        <fullName evidence="2">Uncharacterized protein</fullName>
    </submittedName>
</protein>
<evidence type="ECO:0000313" key="2">
    <source>
        <dbReference type="EMBL" id="KAK3669199.1"/>
    </source>
</evidence>
<comment type="caution">
    <text evidence="2">The sequence shown here is derived from an EMBL/GenBank/DDBJ whole genome shotgun (WGS) entry which is preliminary data.</text>
</comment>